<dbReference type="EMBL" id="NESQ01000163">
    <property type="protein sequence ID" value="PUU77107.1"/>
    <property type="molecule type" value="Genomic_DNA"/>
</dbReference>
<reference evidence="4 5" key="1">
    <citation type="submission" date="2017-04" db="EMBL/GenBank/DDBJ databases">
        <title>Draft genome sequence of Tuber borchii Vittad., a whitish edible truffle.</title>
        <authorList>
            <consortium name="DOE Joint Genome Institute"/>
            <person name="Murat C."/>
            <person name="Kuo A."/>
            <person name="Barry K.W."/>
            <person name="Clum A."/>
            <person name="Dockter R.B."/>
            <person name="Fauchery L."/>
            <person name="Iotti M."/>
            <person name="Kohler A."/>
            <person name="Labutti K."/>
            <person name="Lindquist E.A."/>
            <person name="Lipzen A."/>
            <person name="Ohm R.A."/>
            <person name="Wang M."/>
            <person name="Grigoriev I.V."/>
            <person name="Zambonelli A."/>
            <person name="Martin F.M."/>
        </authorList>
    </citation>
    <scope>NUCLEOTIDE SEQUENCE [LARGE SCALE GENOMIC DNA]</scope>
    <source>
        <strain evidence="4 5">Tbo3840</strain>
    </source>
</reference>
<dbReference type="PROSITE" id="PS50297">
    <property type="entry name" value="ANK_REP_REGION"/>
    <property type="match status" value="2"/>
</dbReference>
<dbReference type="STRING" id="42251.A0A2T6ZNR3"/>
<dbReference type="OrthoDB" id="341259at2759"/>
<name>A0A2T6ZNR3_TUBBO</name>
<dbReference type="InterPro" id="IPR036770">
    <property type="entry name" value="Ankyrin_rpt-contain_sf"/>
</dbReference>
<dbReference type="SUPFAM" id="SSF48403">
    <property type="entry name" value="Ankyrin repeat"/>
    <property type="match status" value="1"/>
</dbReference>
<dbReference type="Gene3D" id="1.25.40.20">
    <property type="entry name" value="Ankyrin repeat-containing domain"/>
    <property type="match status" value="1"/>
</dbReference>
<evidence type="ECO:0000256" key="3">
    <source>
        <dbReference type="PROSITE-ProRule" id="PRU00023"/>
    </source>
</evidence>
<feature type="non-terminal residue" evidence="4">
    <location>
        <position position="1"/>
    </location>
</feature>
<gene>
    <name evidence="4" type="ORF">B9Z19DRAFT_943422</name>
</gene>
<proteinExistence type="predicted"/>
<accession>A0A2T6ZNR3</accession>
<dbReference type="PROSITE" id="PS50088">
    <property type="entry name" value="ANK_REPEAT"/>
    <property type="match status" value="2"/>
</dbReference>
<dbReference type="PANTHER" id="PTHR24198:SF165">
    <property type="entry name" value="ANKYRIN REPEAT-CONTAINING PROTEIN-RELATED"/>
    <property type="match status" value="1"/>
</dbReference>
<evidence type="ECO:0000256" key="2">
    <source>
        <dbReference type="ARBA" id="ARBA00023043"/>
    </source>
</evidence>
<organism evidence="4 5">
    <name type="scientific">Tuber borchii</name>
    <name type="common">White truffle</name>
    <dbReference type="NCBI Taxonomy" id="42251"/>
    <lineage>
        <taxon>Eukaryota</taxon>
        <taxon>Fungi</taxon>
        <taxon>Dikarya</taxon>
        <taxon>Ascomycota</taxon>
        <taxon>Pezizomycotina</taxon>
        <taxon>Pezizomycetes</taxon>
        <taxon>Pezizales</taxon>
        <taxon>Tuberaceae</taxon>
        <taxon>Tuber</taxon>
    </lineage>
</organism>
<feature type="non-terminal residue" evidence="4">
    <location>
        <position position="107"/>
    </location>
</feature>
<evidence type="ECO:0000313" key="5">
    <source>
        <dbReference type="Proteomes" id="UP000244722"/>
    </source>
</evidence>
<keyword evidence="1" id="KW-0677">Repeat</keyword>
<protein>
    <submittedName>
        <fullName evidence="4">Ankyrin repeat-containing domain protein</fullName>
    </submittedName>
</protein>
<feature type="repeat" description="ANK" evidence="3">
    <location>
        <begin position="44"/>
        <end position="68"/>
    </location>
</feature>
<evidence type="ECO:0000313" key="4">
    <source>
        <dbReference type="EMBL" id="PUU77107.1"/>
    </source>
</evidence>
<dbReference type="Pfam" id="PF12796">
    <property type="entry name" value="Ank_2"/>
    <property type="match status" value="1"/>
</dbReference>
<feature type="repeat" description="ANK" evidence="3">
    <location>
        <begin position="78"/>
        <end position="100"/>
    </location>
</feature>
<dbReference type="Proteomes" id="UP000244722">
    <property type="component" value="Unassembled WGS sequence"/>
</dbReference>
<evidence type="ECO:0000256" key="1">
    <source>
        <dbReference type="ARBA" id="ARBA00022737"/>
    </source>
</evidence>
<sequence>VPVNTKDFLGRSLVYLAVKMDRLDVLEALLKRKDVDVNSQENRRGKSPFHVAVRRVHLSAVRLLMDDGRVNINLADHYEETPLHSAARWGRMEVVKMLLKDEKLQVN</sequence>
<keyword evidence="2 3" id="KW-0040">ANK repeat</keyword>
<dbReference type="SMART" id="SM00248">
    <property type="entry name" value="ANK"/>
    <property type="match status" value="3"/>
</dbReference>
<dbReference type="InterPro" id="IPR002110">
    <property type="entry name" value="Ankyrin_rpt"/>
</dbReference>
<keyword evidence="5" id="KW-1185">Reference proteome</keyword>
<comment type="caution">
    <text evidence="4">The sequence shown here is derived from an EMBL/GenBank/DDBJ whole genome shotgun (WGS) entry which is preliminary data.</text>
</comment>
<dbReference type="AlphaFoldDB" id="A0A2T6ZNR3"/>
<dbReference type="PANTHER" id="PTHR24198">
    <property type="entry name" value="ANKYRIN REPEAT AND PROTEIN KINASE DOMAIN-CONTAINING PROTEIN"/>
    <property type="match status" value="1"/>
</dbReference>